<evidence type="ECO:0000256" key="1">
    <source>
        <dbReference type="ARBA" id="ARBA00004496"/>
    </source>
</evidence>
<evidence type="ECO:0000256" key="10">
    <source>
        <dbReference type="ARBA" id="ARBA00038367"/>
    </source>
</evidence>
<keyword evidence="3 12" id="KW-0963">Cytoplasm</keyword>
<evidence type="ECO:0000256" key="12">
    <source>
        <dbReference type="HAMAP-Rule" id="MF_00111"/>
    </source>
</evidence>
<organism evidence="15 16">
    <name type="scientific">Dehalobacterium formicoaceticum</name>
    <dbReference type="NCBI Taxonomy" id="51515"/>
    <lineage>
        <taxon>Bacteria</taxon>
        <taxon>Bacillati</taxon>
        <taxon>Bacillota</taxon>
        <taxon>Clostridia</taxon>
        <taxon>Eubacteriales</taxon>
        <taxon>Peptococcaceae</taxon>
        <taxon>Dehalobacterium</taxon>
    </lineage>
</organism>
<dbReference type="CDD" id="cd01555">
    <property type="entry name" value="UdpNAET"/>
    <property type="match status" value="1"/>
</dbReference>
<proteinExistence type="inferred from homology"/>
<feature type="region of interest" description="Disordered" evidence="13">
    <location>
        <begin position="419"/>
        <end position="442"/>
    </location>
</feature>
<feature type="binding site" evidence="12">
    <location>
        <position position="304"/>
    </location>
    <ligand>
        <name>UDP-N-acetyl-alpha-D-glucosamine</name>
        <dbReference type="ChEBI" id="CHEBI:57705"/>
    </ligand>
</feature>
<evidence type="ECO:0000256" key="7">
    <source>
        <dbReference type="ARBA" id="ARBA00022984"/>
    </source>
</evidence>
<dbReference type="NCBIfam" id="NF006873">
    <property type="entry name" value="PRK09369.1"/>
    <property type="match status" value="1"/>
</dbReference>
<dbReference type="NCBIfam" id="TIGR01072">
    <property type="entry name" value="murA"/>
    <property type="match status" value="1"/>
</dbReference>
<evidence type="ECO:0000256" key="3">
    <source>
        <dbReference type="ARBA" id="ARBA00022490"/>
    </source>
</evidence>
<comment type="caution">
    <text evidence="15">The sequence shown here is derived from an EMBL/GenBank/DDBJ whole genome shotgun (WGS) entry which is preliminary data.</text>
</comment>
<protein>
    <recommendedName>
        <fullName evidence="12">UDP-N-acetylglucosamine 1-carboxyvinyltransferase</fullName>
        <ecNumber evidence="12">2.5.1.7</ecNumber>
    </recommendedName>
    <alternativeName>
        <fullName evidence="12">Enoylpyruvate transferase</fullName>
    </alternativeName>
    <alternativeName>
        <fullName evidence="12">UDP-N-acetylglucosamine enolpyruvyl transferase</fullName>
        <shortName evidence="12">EPT</shortName>
    </alternativeName>
</protein>
<comment type="catalytic activity">
    <reaction evidence="11 12">
        <text>phosphoenolpyruvate + UDP-N-acetyl-alpha-D-glucosamine = UDP-N-acetyl-3-O-(1-carboxyvinyl)-alpha-D-glucosamine + phosphate</text>
        <dbReference type="Rhea" id="RHEA:18681"/>
        <dbReference type="ChEBI" id="CHEBI:43474"/>
        <dbReference type="ChEBI" id="CHEBI:57705"/>
        <dbReference type="ChEBI" id="CHEBI:58702"/>
        <dbReference type="ChEBI" id="CHEBI:68483"/>
        <dbReference type="EC" id="2.5.1.7"/>
    </reaction>
</comment>
<feature type="active site" description="Proton donor" evidence="12">
    <location>
        <position position="116"/>
    </location>
</feature>
<keyword evidence="12" id="KW-0670">Pyruvate</keyword>
<feature type="binding site" evidence="12">
    <location>
        <position position="326"/>
    </location>
    <ligand>
        <name>UDP-N-acetyl-alpha-D-glucosamine</name>
        <dbReference type="ChEBI" id="CHEBI:57705"/>
    </ligand>
</feature>
<dbReference type="PANTHER" id="PTHR43783">
    <property type="entry name" value="UDP-N-ACETYLGLUCOSAMINE 1-CARBOXYVINYLTRANSFERASE"/>
    <property type="match status" value="1"/>
</dbReference>
<dbReference type="EMBL" id="JANPWE010000001">
    <property type="protein sequence ID" value="MCR6544482.1"/>
    <property type="molecule type" value="Genomic_DNA"/>
</dbReference>
<evidence type="ECO:0000256" key="8">
    <source>
        <dbReference type="ARBA" id="ARBA00023306"/>
    </source>
</evidence>
<dbReference type="InterPro" id="IPR001986">
    <property type="entry name" value="Enolpyruvate_Tfrase_dom"/>
</dbReference>
<feature type="binding site" evidence="12">
    <location>
        <begin position="22"/>
        <end position="23"/>
    </location>
    <ligand>
        <name>phosphoenolpyruvate</name>
        <dbReference type="ChEBI" id="CHEBI:58702"/>
    </ligand>
</feature>
<dbReference type="HAMAP" id="MF_00111">
    <property type="entry name" value="MurA"/>
    <property type="match status" value="1"/>
</dbReference>
<accession>A0ABT1Y0T3</accession>
<dbReference type="InterPro" id="IPR036968">
    <property type="entry name" value="Enolpyruvate_Tfrase_sf"/>
</dbReference>
<dbReference type="EC" id="2.5.1.7" evidence="12"/>
<comment type="caution">
    <text evidence="12">Lacks conserved residue(s) required for the propagation of feature annotation.</text>
</comment>
<dbReference type="RefSeq" id="WP_257912228.1">
    <property type="nucleotide sequence ID" value="NZ_JANPWE010000001.1"/>
</dbReference>
<keyword evidence="9 12" id="KW-0961">Cell wall biogenesis/degradation</keyword>
<comment type="pathway">
    <text evidence="2 12">Cell wall biogenesis; peptidoglycan biosynthesis.</text>
</comment>
<feature type="domain" description="Enolpyruvate transferase" evidence="14">
    <location>
        <begin position="7"/>
        <end position="404"/>
    </location>
</feature>
<evidence type="ECO:0000256" key="13">
    <source>
        <dbReference type="SAM" id="MobiDB-lite"/>
    </source>
</evidence>
<feature type="modified residue" description="2-(S-cysteinyl)pyruvic acid O-phosphothioketal" evidence="12">
    <location>
        <position position="116"/>
    </location>
</feature>
<evidence type="ECO:0000259" key="14">
    <source>
        <dbReference type="Pfam" id="PF00275"/>
    </source>
</evidence>
<evidence type="ECO:0000313" key="15">
    <source>
        <dbReference type="EMBL" id="MCR6544482.1"/>
    </source>
</evidence>
<comment type="function">
    <text evidence="12">Cell wall formation. Adds enolpyruvyl to UDP-N-acetylglucosamine.</text>
</comment>
<dbReference type="SUPFAM" id="SSF55205">
    <property type="entry name" value="EPT/RTPC-like"/>
    <property type="match status" value="1"/>
</dbReference>
<evidence type="ECO:0000256" key="6">
    <source>
        <dbReference type="ARBA" id="ARBA00022960"/>
    </source>
</evidence>
<evidence type="ECO:0000256" key="9">
    <source>
        <dbReference type="ARBA" id="ARBA00023316"/>
    </source>
</evidence>
<dbReference type="PANTHER" id="PTHR43783:SF1">
    <property type="entry name" value="UDP-N-ACETYLGLUCOSAMINE 1-CARBOXYVINYLTRANSFERASE"/>
    <property type="match status" value="1"/>
</dbReference>
<evidence type="ECO:0000256" key="11">
    <source>
        <dbReference type="ARBA" id="ARBA00047527"/>
    </source>
</evidence>
<evidence type="ECO:0000256" key="4">
    <source>
        <dbReference type="ARBA" id="ARBA00022618"/>
    </source>
</evidence>
<dbReference type="Pfam" id="PF00275">
    <property type="entry name" value="EPSP_synthase"/>
    <property type="match status" value="1"/>
</dbReference>
<keyword evidence="5 12" id="KW-0808">Transferase</keyword>
<gene>
    <name evidence="12 15" type="primary">murA</name>
    <name evidence="15" type="ORF">NVS47_02965</name>
</gene>
<feature type="binding site" evidence="12">
    <location>
        <position position="92"/>
    </location>
    <ligand>
        <name>UDP-N-acetyl-alpha-D-glucosamine</name>
        <dbReference type="ChEBI" id="CHEBI:57705"/>
    </ligand>
</feature>
<dbReference type="Proteomes" id="UP001524944">
    <property type="component" value="Unassembled WGS sequence"/>
</dbReference>
<keyword evidence="8 12" id="KW-0131">Cell cycle</keyword>
<keyword evidence="7 12" id="KW-0573">Peptidoglycan synthesis</keyword>
<dbReference type="InterPro" id="IPR005750">
    <property type="entry name" value="UDP_GlcNAc_COvinyl_MurA"/>
</dbReference>
<evidence type="ECO:0000313" key="16">
    <source>
        <dbReference type="Proteomes" id="UP001524944"/>
    </source>
</evidence>
<sequence length="442" mass="48222">MERYVIRGGTRLQGMVDVCGAKNAVLPVLAATLLCPETCVIHNVPLLQDVFLMVDILEHLGAQVKWEKNTLIIKAETINPTQVPEEIMKKMRASNLVMGSLLSRFRYARIPFPGGCAIGSRPMDYHIKGIRQLGAAIDESNGYIEASAEKLRGNEIYFDFPSVGATENVMMAAVLASGETVIRNAAREPEIVDLANFLIKMGAKITGVGCSTIYVTGVKRLHGVEHPVIPDRIVAGTYMLAAAITGGDLILRNAMAEHLEPLIAKLRASGISVRKNGQGIQIRGTPNMKAVDIKTMPYPGFPTDIQPQMMALLTLTQGTSIILENIFENRFKHTDELRRMGAQITVEGRMAVIKGVKSLYGAEVEATDLRAGAALVLAGLAAEGTTVIHHIEHIDRGYHALEEKYRAIGANIIRERSKDSTLEPPSLYPSPEDKNEGIYCKT</sequence>
<reference evidence="15 16" key="1">
    <citation type="submission" date="2022-08" db="EMBL/GenBank/DDBJ databases">
        <title>Proteogenomics of the novel Dehalobacterium formicoaceticum strain EZ94 highlights a key role of methyltransferases during anaerobic dichloromethane degradation.</title>
        <authorList>
            <person name="Wasmund K."/>
        </authorList>
    </citation>
    <scope>NUCLEOTIDE SEQUENCE [LARGE SCALE GENOMIC DNA]</scope>
    <source>
        <strain evidence="15 16">EZ94</strain>
    </source>
</reference>
<keyword evidence="4 12" id="KW-0132">Cell division</keyword>
<dbReference type="GO" id="GO:0008760">
    <property type="term" value="F:UDP-N-acetylglucosamine 1-carboxyvinyltransferase activity"/>
    <property type="evidence" value="ECO:0007669"/>
    <property type="project" value="UniProtKB-EC"/>
</dbReference>
<evidence type="ECO:0000256" key="2">
    <source>
        <dbReference type="ARBA" id="ARBA00004752"/>
    </source>
</evidence>
<comment type="subcellular location">
    <subcellularLocation>
        <location evidence="1 12">Cytoplasm</location>
    </subcellularLocation>
</comment>
<keyword evidence="16" id="KW-1185">Reference proteome</keyword>
<comment type="similarity">
    <text evidence="10 12">Belongs to the EPSP synthase family. MurA subfamily.</text>
</comment>
<evidence type="ECO:0000256" key="5">
    <source>
        <dbReference type="ARBA" id="ARBA00022679"/>
    </source>
</evidence>
<dbReference type="Gene3D" id="3.65.10.10">
    <property type="entry name" value="Enolpyruvate transferase domain"/>
    <property type="match status" value="2"/>
</dbReference>
<dbReference type="InterPro" id="IPR050068">
    <property type="entry name" value="MurA_subfamily"/>
</dbReference>
<name>A0ABT1Y0T3_9FIRM</name>
<keyword evidence="6 12" id="KW-0133">Cell shape</keyword>
<dbReference type="InterPro" id="IPR013792">
    <property type="entry name" value="RNA3'P_cycl/enolpyr_Trfase_a/b"/>
</dbReference>